<dbReference type="Proteomes" id="UP000191144">
    <property type="component" value="Chromosome F"/>
</dbReference>
<sequence>MVDLKAIRKHKSSTKSGSKMGSKKGAQNSLVGKQTENKVETSESGVQTTPEDQIEETEVQESTNESGHDEDMFDEDLSQNEAGDEDSSEDEESNYEDDEDDDFPRKKKAKLSKHNDGSSGFSTAINAILGSHLKAHDRKDPIMARKKNASKKLESDKLEAKAKRAMLAEKKKLLNKSRTKDIIPTISAETDSGAEIREVLEKERRLRKIAQKGVVKLFNAILSTQVKTERDGAEKLSDIKNRTEKKDMLTDLSKEKFLDLVKAAGDS</sequence>
<comment type="similarity">
    <text evidence="1">Belongs to the RRP15 family.</text>
</comment>
<protein>
    <submittedName>
        <fullName evidence="3">LAME_0F09692g1_1</fullName>
    </submittedName>
</protein>
<dbReference type="Pfam" id="PF07890">
    <property type="entry name" value="Rrp15p"/>
    <property type="match status" value="1"/>
</dbReference>
<evidence type="ECO:0000313" key="4">
    <source>
        <dbReference type="Proteomes" id="UP000191144"/>
    </source>
</evidence>
<feature type="compositionally biased region" description="Acidic residues" evidence="2">
    <location>
        <begin position="71"/>
        <end position="102"/>
    </location>
</feature>
<accession>A0A1G4JV27</accession>
<dbReference type="PANTHER" id="PTHR13245:SF14">
    <property type="entry name" value="RRP15-LIKE PROTEIN"/>
    <property type="match status" value="1"/>
</dbReference>
<evidence type="ECO:0000256" key="2">
    <source>
        <dbReference type="SAM" id="MobiDB-lite"/>
    </source>
</evidence>
<dbReference type="OrthoDB" id="20949at2759"/>
<dbReference type="GO" id="GO:0030687">
    <property type="term" value="C:preribosome, large subunit precursor"/>
    <property type="evidence" value="ECO:0007669"/>
    <property type="project" value="TreeGrafter"/>
</dbReference>
<name>A0A1G4JV27_9SACH</name>
<feature type="compositionally biased region" description="Low complexity" evidence="2">
    <location>
        <begin position="14"/>
        <end position="25"/>
    </location>
</feature>
<gene>
    <name evidence="3" type="ORF">LAME_0F09692G</name>
</gene>
<proteinExistence type="inferred from homology"/>
<dbReference type="PANTHER" id="PTHR13245">
    <property type="entry name" value="RRP15-LIKE PROTEIN"/>
    <property type="match status" value="1"/>
</dbReference>
<dbReference type="GO" id="GO:0000470">
    <property type="term" value="P:maturation of LSU-rRNA"/>
    <property type="evidence" value="ECO:0007669"/>
    <property type="project" value="TreeGrafter"/>
</dbReference>
<reference evidence="4" key="1">
    <citation type="submission" date="2016-03" db="EMBL/GenBank/DDBJ databases">
        <authorList>
            <person name="Devillers Hugo."/>
        </authorList>
    </citation>
    <scope>NUCLEOTIDE SEQUENCE [LARGE SCALE GENOMIC DNA]</scope>
</reference>
<feature type="compositionally biased region" description="Polar residues" evidence="2">
    <location>
        <begin position="42"/>
        <end position="51"/>
    </location>
</feature>
<dbReference type="InterPro" id="IPR012459">
    <property type="entry name" value="Rrp15"/>
</dbReference>
<keyword evidence="4" id="KW-1185">Reference proteome</keyword>
<dbReference type="EMBL" id="LT598477">
    <property type="protein sequence ID" value="SCU94869.1"/>
    <property type="molecule type" value="Genomic_DNA"/>
</dbReference>
<dbReference type="AlphaFoldDB" id="A0A1G4JV27"/>
<organism evidence="3 4">
    <name type="scientific">Lachancea meyersii CBS 8951</name>
    <dbReference type="NCBI Taxonomy" id="1266667"/>
    <lineage>
        <taxon>Eukaryota</taxon>
        <taxon>Fungi</taxon>
        <taxon>Dikarya</taxon>
        <taxon>Ascomycota</taxon>
        <taxon>Saccharomycotina</taxon>
        <taxon>Saccharomycetes</taxon>
        <taxon>Saccharomycetales</taxon>
        <taxon>Saccharomycetaceae</taxon>
        <taxon>Lachancea</taxon>
    </lineage>
</organism>
<evidence type="ECO:0000313" key="3">
    <source>
        <dbReference type="EMBL" id="SCU94869.1"/>
    </source>
</evidence>
<feature type="region of interest" description="Disordered" evidence="2">
    <location>
        <begin position="1"/>
        <end position="158"/>
    </location>
</feature>
<dbReference type="GO" id="GO:0000460">
    <property type="term" value="P:maturation of 5.8S rRNA"/>
    <property type="evidence" value="ECO:0007669"/>
    <property type="project" value="TreeGrafter"/>
</dbReference>
<evidence type="ECO:0000256" key="1">
    <source>
        <dbReference type="ARBA" id="ARBA00007462"/>
    </source>
</evidence>